<evidence type="ECO:0008006" key="4">
    <source>
        <dbReference type="Google" id="ProtNLM"/>
    </source>
</evidence>
<keyword evidence="3" id="KW-1185">Reference proteome</keyword>
<dbReference type="RefSeq" id="WP_264817311.1">
    <property type="nucleotide sequence ID" value="NZ_BAPV01000060.1"/>
</dbReference>
<dbReference type="InterPro" id="IPR021488">
    <property type="entry name" value="DUF3142"/>
</dbReference>
<organism evidence="2 3">
    <name type="scientific">Asaia krungthepensis NRIC 0535</name>
    <dbReference type="NCBI Taxonomy" id="1307925"/>
    <lineage>
        <taxon>Bacteria</taxon>
        <taxon>Pseudomonadati</taxon>
        <taxon>Pseudomonadota</taxon>
        <taxon>Alphaproteobacteria</taxon>
        <taxon>Acetobacterales</taxon>
        <taxon>Acetobacteraceae</taxon>
        <taxon>Asaia</taxon>
    </lineage>
</organism>
<gene>
    <name evidence="2" type="ORF">AA0535_2791</name>
</gene>
<proteinExistence type="predicted"/>
<protein>
    <recommendedName>
        <fullName evidence="4">DUF3142 domain-containing protein</fullName>
    </recommendedName>
</protein>
<reference evidence="2" key="1">
    <citation type="submission" date="2013-04" db="EMBL/GenBank/DDBJ databases">
        <title>The genome sequencing project of 58 acetic acid bacteria.</title>
        <authorList>
            <person name="Okamoto-Kainuma A."/>
            <person name="Ishikawa M."/>
            <person name="Umino S."/>
            <person name="Koizumi Y."/>
            <person name="Shiwa Y."/>
            <person name="Yoshikawa H."/>
            <person name="Matsutani M."/>
            <person name="Matsushita K."/>
        </authorList>
    </citation>
    <scope>NUCLEOTIDE SEQUENCE</scope>
    <source>
        <strain evidence="2">NRIC 0535</strain>
    </source>
</reference>
<feature type="region of interest" description="Disordered" evidence="1">
    <location>
        <begin position="96"/>
        <end position="116"/>
    </location>
</feature>
<dbReference type="Pfam" id="PF11340">
    <property type="entry name" value="DUF3142"/>
    <property type="match status" value="1"/>
</dbReference>
<comment type="caution">
    <text evidence="2">The sequence shown here is derived from an EMBL/GenBank/DDBJ whole genome shotgun (WGS) entry which is preliminary data.</text>
</comment>
<sequence>MNRRGFSLVLCLMVVLSSVGFVLYRETTVTLPAPMNSEAYIWQRVWSDALVRSIETANPFIETWHILASEHDQNGNWHDSGWGDDVRPVLGRDETAERRAPAYDSGARGGSASEPDFRQRRAGSIVKALATHRVIAVFRLSGRRPDLDPAEVASHIRALLARWIASGIRVNGVEIDHDCATAQLAIYARFLAALRADLAPGTKLTITTLPAWLGASSLPSVLAQADRAVLQLHAVRDPVEGLFGPAQARDSAERFAPIASQYLRSHQWRIALPSYGSLVVWGQDGHLAAVESEASQGIAPGAGQELVVEPTRVAAFMRLIESRRPEGLKGWIWFRLPVAGDRRAWSLESWSNLVRHEPVREAMSVETQPAGQALYHIIVRNAGTIDALPPPVLHVTSPCRGIGAQNPYRLDYDRAGPVLLRTQTRLLPVGQSFIAAWLSCPQEEAPIHVTP</sequence>
<dbReference type="EMBL" id="BAPV01000060">
    <property type="protein sequence ID" value="GBQ93280.1"/>
    <property type="molecule type" value="Genomic_DNA"/>
</dbReference>
<evidence type="ECO:0000313" key="2">
    <source>
        <dbReference type="EMBL" id="GBQ93280.1"/>
    </source>
</evidence>
<dbReference type="Proteomes" id="UP001062776">
    <property type="component" value="Unassembled WGS sequence"/>
</dbReference>
<evidence type="ECO:0000256" key="1">
    <source>
        <dbReference type="SAM" id="MobiDB-lite"/>
    </source>
</evidence>
<accession>A0ABQ0Q667</accession>
<name>A0ABQ0Q667_9PROT</name>
<evidence type="ECO:0000313" key="3">
    <source>
        <dbReference type="Proteomes" id="UP001062776"/>
    </source>
</evidence>